<dbReference type="Pfam" id="PF03710">
    <property type="entry name" value="GlnE"/>
    <property type="match status" value="2"/>
</dbReference>
<evidence type="ECO:0000256" key="3">
    <source>
        <dbReference type="ARBA" id="ARBA00022741"/>
    </source>
</evidence>
<keyword evidence="3" id="KW-0547">Nucleotide-binding</keyword>
<dbReference type="InterPro" id="IPR023057">
    <property type="entry name" value="GlnE"/>
</dbReference>
<dbReference type="Pfam" id="PF08335">
    <property type="entry name" value="GlnD_UR_UTase"/>
    <property type="match status" value="2"/>
</dbReference>
<dbReference type="AlphaFoldDB" id="A0A7D4TRD9"/>
<keyword evidence="10" id="KW-1185">Reference proteome</keyword>
<dbReference type="EMBL" id="CP054056">
    <property type="protein sequence ID" value="QKJ25213.1"/>
    <property type="molecule type" value="Genomic_DNA"/>
</dbReference>
<dbReference type="GO" id="GO:0005524">
    <property type="term" value="F:ATP binding"/>
    <property type="evidence" value="ECO:0007669"/>
    <property type="project" value="UniProtKB-KW"/>
</dbReference>
<evidence type="ECO:0000259" key="8">
    <source>
        <dbReference type="Pfam" id="PF08335"/>
    </source>
</evidence>
<dbReference type="NCBIfam" id="NF010707">
    <property type="entry name" value="PRK14109.1"/>
    <property type="match status" value="1"/>
</dbReference>
<dbReference type="Proteomes" id="UP000501003">
    <property type="component" value="Chromosome"/>
</dbReference>
<feature type="domain" description="Glutamate-ammonia ligase adenylyltransferase repeated" evidence="7">
    <location>
        <begin position="81"/>
        <end position="308"/>
    </location>
</feature>
<dbReference type="PANTHER" id="PTHR30621">
    <property type="entry name" value="GLUTAMINE SYNTHETASE ADENYLYLTRANSFERASE"/>
    <property type="match status" value="1"/>
</dbReference>
<evidence type="ECO:0000256" key="5">
    <source>
        <dbReference type="ARBA" id="ARBA00022842"/>
    </source>
</evidence>
<dbReference type="EC" id="2.7.7.42" evidence="9"/>
<name>A0A7D4TRD9_9MICO</name>
<dbReference type="KEGG" id="aqg:HRU87_03240"/>
<evidence type="ECO:0000256" key="2">
    <source>
        <dbReference type="ARBA" id="ARBA00022695"/>
    </source>
</evidence>
<keyword evidence="5" id="KW-0460">Magnesium</keyword>
<organism evidence="9 10">
    <name type="scientific">Aquiluna borgnonia</name>
    <dbReference type="NCBI Taxonomy" id="2499157"/>
    <lineage>
        <taxon>Bacteria</taxon>
        <taxon>Bacillati</taxon>
        <taxon>Actinomycetota</taxon>
        <taxon>Actinomycetes</taxon>
        <taxon>Micrococcales</taxon>
        <taxon>Microbacteriaceae</taxon>
        <taxon>Luna cluster</taxon>
        <taxon>Luna-1 subcluster</taxon>
        <taxon>Aquiluna</taxon>
    </lineage>
</organism>
<evidence type="ECO:0000256" key="4">
    <source>
        <dbReference type="ARBA" id="ARBA00022840"/>
    </source>
</evidence>
<proteinExistence type="predicted"/>
<dbReference type="SUPFAM" id="SSF81301">
    <property type="entry name" value="Nucleotidyltransferase"/>
    <property type="match status" value="2"/>
</dbReference>
<evidence type="ECO:0000256" key="1">
    <source>
        <dbReference type="ARBA" id="ARBA00022679"/>
    </source>
</evidence>
<feature type="domain" description="PII-uridylyltransferase/Glutamine-synthetase adenylyltransferase" evidence="8">
    <location>
        <begin position="345"/>
        <end position="466"/>
    </location>
</feature>
<keyword evidence="6" id="KW-0511">Multifunctional enzyme</keyword>
<dbReference type="Gene3D" id="3.30.460.10">
    <property type="entry name" value="Beta Polymerase, domain 2"/>
    <property type="match status" value="2"/>
</dbReference>
<dbReference type="InterPro" id="IPR005190">
    <property type="entry name" value="GlnE_rpt_dom"/>
</dbReference>
<dbReference type="GO" id="GO:0047388">
    <property type="term" value="F:[glutamine synthetase]-adenylyl-L-tyrosine phosphorylase activity"/>
    <property type="evidence" value="ECO:0007669"/>
    <property type="project" value="UniProtKB-EC"/>
</dbReference>
<dbReference type="EC" id="2.7.7.89" evidence="9"/>
<dbReference type="GO" id="GO:0008882">
    <property type="term" value="F:[glutamate-ammonia-ligase] adenylyltransferase activity"/>
    <property type="evidence" value="ECO:0007669"/>
    <property type="project" value="UniProtKB-EC"/>
</dbReference>
<dbReference type="SUPFAM" id="SSF81593">
    <property type="entry name" value="Nucleotidyltransferase substrate binding subunit/domain"/>
    <property type="match status" value="2"/>
</dbReference>
<evidence type="ECO:0000259" key="7">
    <source>
        <dbReference type="Pfam" id="PF03710"/>
    </source>
</evidence>
<dbReference type="GO" id="GO:0005829">
    <property type="term" value="C:cytosol"/>
    <property type="evidence" value="ECO:0007669"/>
    <property type="project" value="TreeGrafter"/>
</dbReference>
<keyword evidence="1 9" id="KW-0808">Transferase</keyword>
<accession>A0A7D4TRD9</accession>
<keyword evidence="4" id="KW-0067">ATP-binding</keyword>
<dbReference type="Gene3D" id="1.20.120.330">
    <property type="entry name" value="Nucleotidyltransferases domain 2"/>
    <property type="match status" value="2"/>
</dbReference>
<dbReference type="InterPro" id="IPR043519">
    <property type="entry name" value="NT_sf"/>
</dbReference>
<dbReference type="CDD" id="cd05401">
    <property type="entry name" value="NT_GlnE_GlnD_like"/>
    <property type="match status" value="2"/>
</dbReference>
<protein>
    <submittedName>
        <fullName evidence="9">Bifunctional [glutamine synthetase] adenylyltransferase/[glutamine synthetase]-adenylyl-L-tyrosine phosphorylase</fullName>
        <ecNumber evidence="9">2.7.7.42</ecNumber>
        <ecNumber evidence="9">2.7.7.89</ecNumber>
    </submittedName>
</protein>
<dbReference type="GO" id="GO:0000820">
    <property type="term" value="P:regulation of glutamine family amino acid metabolic process"/>
    <property type="evidence" value="ECO:0007669"/>
    <property type="project" value="TreeGrafter"/>
</dbReference>
<evidence type="ECO:0000256" key="6">
    <source>
        <dbReference type="ARBA" id="ARBA00023268"/>
    </source>
</evidence>
<feature type="domain" description="Glutamate-ammonia ligase adenylyltransferase repeated" evidence="7">
    <location>
        <begin position="572"/>
        <end position="796"/>
    </location>
</feature>
<reference evidence="9 10" key="1">
    <citation type="submission" date="2020-05" db="EMBL/GenBank/DDBJ databases">
        <title>Aquirufa sp. strain 15G-AUS-rot a new Aquirufa species.</title>
        <authorList>
            <person name="Pitt A."/>
            <person name="Hahn M.W."/>
        </authorList>
    </citation>
    <scope>NUCLEOTIDE SEQUENCE [LARGE SCALE GENOMIC DNA]</scope>
    <source>
        <strain evidence="9 10">15G-AUS-rot</strain>
    </source>
</reference>
<dbReference type="RefSeq" id="WP_173493510.1">
    <property type="nucleotide sequence ID" value="NZ_CP054056.1"/>
</dbReference>
<dbReference type="PANTHER" id="PTHR30621:SF0">
    <property type="entry name" value="BIFUNCTIONAL GLUTAMINE SYNTHETASE ADENYLYLTRANSFERASE_ADENYLYL-REMOVING ENZYME"/>
    <property type="match status" value="1"/>
</dbReference>
<dbReference type="InterPro" id="IPR013546">
    <property type="entry name" value="PII_UdlTrfase/GS_AdlTrfase"/>
</dbReference>
<feature type="domain" description="PII-uridylyltransferase/Glutamine-synthetase adenylyltransferase" evidence="8">
    <location>
        <begin position="831"/>
        <end position="958"/>
    </location>
</feature>
<keyword evidence="2 9" id="KW-0548">Nucleotidyltransferase</keyword>
<evidence type="ECO:0000313" key="10">
    <source>
        <dbReference type="Proteomes" id="UP000501003"/>
    </source>
</evidence>
<sequence length="961" mass="106931">MAEARSGSLSELARLGFEELSQTIPKLERLVSLVGDRGRSAMSYLSAAASPDLALDGFIRLSEIAPKEISKLLAKEENATRLARVLGSSMGLSDYLVRNTSSLDTFLNPVQLPIESELLVLKANSDDELKRNYFAKLLQITDFDLSHTDYREPIKAVTAALSDLAAGALEGALKLAREQTLQEGRFDAQAIAQTKLAVIAMGKCGARELNYVSDVDVIYVADGDAEQTIEIATKLATKLARIISEPSLEPGLWQVDPNLRPEGKSGALVRRVESHLAYYEKWAEEWEFQALLKARFVAGDSELGARYESTIKPLVWSRTNRSAIVESARHLRKRVLDLIPAGEKDREIKLGRGGLRDVEFTAQLMQLVHGVTNESVRVPDTLSALEALAESGFISRKDSAAFSRHYQTLRAIEHRVQLSRLRRDHLFPNSETELRRVARGLGLKTQELEQIWRSVRLEVAALHDSVFYRPLLMAMANLEPGDISLSEREVQERLSALGFRDPKGAQAHISALTSGVSRRATIQRTLLPVLIRWMADGVDPDRALISFRRLSESLGETHWFLRMLRDSSGAAERLMRVLSSSEYIAKLLEHIPDSSEWFGDEEALRPIPLEGISSEMASVAERAGDVGSAAEAIRNIRRREVLRVSIGAVLGVTTLEEISLGLSEITDAYITNMLELAKSEVNAEFDVAVVAMGRWGGEELGFGSDADGMLVYDSQELTSQAHGEQIAQRLLTLVRDYLLEFELDLGLRPEGKNGPLIRSLQGYAGYYERWAEPWEFQALLRARVVSGSVKLQDSFKSLIDSYRYPESVPAKTLIEIRRIKARVEHERLPQGADPARHLKLGRGSLSDVEWLVQLMQIAHAATHPSLKTISTVKALRELGELGIIDRESSDRLLAGWMIASRSRSAQVLASDKRLDVLPTDLRQLEAMARILEYQPGGASQFEQDYLAATRKSRSAFEKYFA</sequence>
<evidence type="ECO:0000313" key="9">
    <source>
        <dbReference type="EMBL" id="QKJ25213.1"/>
    </source>
</evidence>
<gene>
    <name evidence="9" type="ORF">HRU87_03240</name>
</gene>